<dbReference type="GO" id="GO:0005886">
    <property type="term" value="C:plasma membrane"/>
    <property type="evidence" value="ECO:0007669"/>
    <property type="project" value="UniProtKB-SubCell"/>
</dbReference>
<evidence type="ECO:0000256" key="7">
    <source>
        <dbReference type="ARBA" id="ARBA00022927"/>
    </source>
</evidence>
<keyword evidence="6 11" id="KW-0812">Transmembrane</keyword>
<comment type="similarity">
    <text evidence="2 11">Belongs to the SecG family.</text>
</comment>
<dbReference type="EMBL" id="FOOU01000020">
    <property type="protein sequence ID" value="SFG93231.1"/>
    <property type="molecule type" value="Genomic_DNA"/>
</dbReference>
<dbReference type="PRINTS" id="PR01651">
    <property type="entry name" value="SECGEXPORT"/>
</dbReference>
<evidence type="ECO:0000256" key="11">
    <source>
        <dbReference type="RuleBase" id="RU365087"/>
    </source>
</evidence>
<dbReference type="OrthoDB" id="9813947at2"/>
<evidence type="ECO:0000256" key="2">
    <source>
        <dbReference type="ARBA" id="ARBA00008445"/>
    </source>
</evidence>
<evidence type="ECO:0000256" key="6">
    <source>
        <dbReference type="ARBA" id="ARBA00022692"/>
    </source>
</evidence>
<feature type="transmembrane region" description="Helical" evidence="11">
    <location>
        <begin position="51"/>
        <end position="73"/>
    </location>
</feature>
<dbReference type="Proteomes" id="UP000198623">
    <property type="component" value="Unassembled WGS sequence"/>
</dbReference>
<dbReference type="Pfam" id="PF03840">
    <property type="entry name" value="SecG"/>
    <property type="match status" value="1"/>
</dbReference>
<dbReference type="STRING" id="1045558.SAMN05216175_12012"/>
<dbReference type="GO" id="GO:0043952">
    <property type="term" value="P:protein transport by the Sec complex"/>
    <property type="evidence" value="ECO:0007669"/>
    <property type="project" value="TreeGrafter"/>
</dbReference>
<sequence>METLVLAAHVVLAAGIIALVLLQQGKGAEAGAAFGSGASQTVFGSQGTGNFLSRMTAVLATALFTTSFVLAVYAKEQAASVSDVGIPTVETVKEVQSQLPVLDEPKITAPVETDVPKAN</sequence>
<organism evidence="12 13">
    <name type="scientific">Neptunomonas qingdaonensis</name>
    <dbReference type="NCBI Taxonomy" id="1045558"/>
    <lineage>
        <taxon>Bacteria</taxon>
        <taxon>Pseudomonadati</taxon>
        <taxon>Pseudomonadota</taxon>
        <taxon>Gammaproteobacteria</taxon>
        <taxon>Oceanospirillales</taxon>
        <taxon>Oceanospirillaceae</taxon>
        <taxon>Neptunomonas</taxon>
    </lineage>
</organism>
<comment type="caution">
    <text evidence="11">Lacks conserved residue(s) required for the propagation of feature annotation.</text>
</comment>
<dbReference type="GO" id="GO:0065002">
    <property type="term" value="P:intracellular protein transmembrane transport"/>
    <property type="evidence" value="ECO:0007669"/>
    <property type="project" value="TreeGrafter"/>
</dbReference>
<keyword evidence="5 11" id="KW-1003">Cell membrane</keyword>
<evidence type="ECO:0000256" key="3">
    <source>
        <dbReference type="ARBA" id="ARBA00017876"/>
    </source>
</evidence>
<keyword evidence="13" id="KW-1185">Reference proteome</keyword>
<comment type="function">
    <text evidence="11">Involved in protein export. Participates in an early event of protein translocation.</text>
</comment>
<evidence type="ECO:0000256" key="9">
    <source>
        <dbReference type="ARBA" id="ARBA00023010"/>
    </source>
</evidence>
<proteinExistence type="inferred from homology"/>
<comment type="subcellular location">
    <subcellularLocation>
        <location evidence="1 11">Cell membrane</location>
        <topology evidence="1 11">Multi-pass membrane protein</topology>
    </subcellularLocation>
</comment>
<name>A0A1I2W118_9GAMM</name>
<accession>A0A1I2W118</accession>
<dbReference type="RefSeq" id="WP_090730603.1">
    <property type="nucleotide sequence ID" value="NZ_FOOU01000020.1"/>
</dbReference>
<dbReference type="GO" id="GO:0009306">
    <property type="term" value="P:protein secretion"/>
    <property type="evidence" value="ECO:0007669"/>
    <property type="project" value="UniProtKB-UniRule"/>
</dbReference>
<evidence type="ECO:0000256" key="5">
    <source>
        <dbReference type="ARBA" id="ARBA00022475"/>
    </source>
</evidence>
<dbReference type="PANTHER" id="PTHR34182:SF1">
    <property type="entry name" value="PROTEIN-EXPORT MEMBRANE PROTEIN SECG"/>
    <property type="match status" value="1"/>
</dbReference>
<reference evidence="13" key="1">
    <citation type="submission" date="2016-10" db="EMBL/GenBank/DDBJ databases">
        <authorList>
            <person name="Varghese N."/>
            <person name="Submissions S."/>
        </authorList>
    </citation>
    <scope>NUCLEOTIDE SEQUENCE [LARGE SCALE GENOMIC DNA]</scope>
    <source>
        <strain evidence="13">CGMCC 1.10971</strain>
    </source>
</reference>
<keyword evidence="8 11" id="KW-1133">Transmembrane helix</keyword>
<keyword evidence="7 11" id="KW-0653">Protein transport</keyword>
<dbReference type="AlphaFoldDB" id="A0A1I2W118"/>
<dbReference type="InterPro" id="IPR004692">
    <property type="entry name" value="SecG"/>
</dbReference>
<evidence type="ECO:0000256" key="1">
    <source>
        <dbReference type="ARBA" id="ARBA00004651"/>
    </source>
</evidence>
<evidence type="ECO:0000313" key="12">
    <source>
        <dbReference type="EMBL" id="SFG93231.1"/>
    </source>
</evidence>
<keyword evidence="9 11" id="KW-0811">Translocation</keyword>
<dbReference type="NCBIfam" id="TIGR00810">
    <property type="entry name" value="secG"/>
    <property type="match status" value="1"/>
</dbReference>
<dbReference type="GO" id="GO:0015450">
    <property type="term" value="F:protein-transporting ATPase activity"/>
    <property type="evidence" value="ECO:0007669"/>
    <property type="project" value="UniProtKB-UniRule"/>
</dbReference>
<evidence type="ECO:0000256" key="10">
    <source>
        <dbReference type="ARBA" id="ARBA00023136"/>
    </source>
</evidence>
<dbReference type="PANTHER" id="PTHR34182">
    <property type="entry name" value="PROTEIN-EXPORT MEMBRANE PROTEIN SECG"/>
    <property type="match status" value="1"/>
</dbReference>
<keyword evidence="4 11" id="KW-0813">Transport</keyword>
<protein>
    <recommendedName>
        <fullName evidence="3 11">Protein-export membrane protein SecG</fullName>
    </recommendedName>
</protein>
<evidence type="ECO:0000256" key="4">
    <source>
        <dbReference type="ARBA" id="ARBA00022448"/>
    </source>
</evidence>
<keyword evidence="10 11" id="KW-0472">Membrane</keyword>
<evidence type="ECO:0000313" key="13">
    <source>
        <dbReference type="Proteomes" id="UP000198623"/>
    </source>
</evidence>
<gene>
    <name evidence="12" type="ORF">SAMN05216175_12012</name>
</gene>
<evidence type="ECO:0000256" key="8">
    <source>
        <dbReference type="ARBA" id="ARBA00022989"/>
    </source>
</evidence>